<dbReference type="RefSeq" id="WP_219201061.1">
    <property type="nucleotide sequence ID" value="NZ_JAHWQX010000002.1"/>
</dbReference>
<dbReference type="InterPro" id="IPR046887">
    <property type="entry name" value="RsmE_PUA-like"/>
</dbReference>
<dbReference type="NCBIfam" id="NF008696">
    <property type="entry name" value="PRK11713.3-5"/>
    <property type="match status" value="1"/>
</dbReference>
<sequence length="265" mass="29263">MRANYKLRRLFVMQSLSEDVRIAADRAQSHYLLHVLRMESGRELLVFNGRDGEWRARIEIPSRKAVTLVPVRRERPQPEAADLVFCFAPIKAGRLDWLVEKAVEMGAGAIQPVITDFTQNARLNSGKMESWIIEAATQCGVLAVPELRPVVRLDSLLEGWPEDRALIFCDEDRGTDNPAPALSAVRHDHLGVLIGPEGGFSDDERERLRALPFVTAIPLGPRILRADTAAVAALTAVQMLLGDWQHQGRGAASLSRSEDPPPGAP</sequence>
<evidence type="ECO:0000259" key="9">
    <source>
        <dbReference type="Pfam" id="PF20260"/>
    </source>
</evidence>
<evidence type="ECO:0000256" key="2">
    <source>
        <dbReference type="ARBA" id="ARBA00022490"/>
    </source>
</evidence>
<dbReference type="Proteomes" id="UP001430804">
    <property type="component" value="Unassembled WGS sequence"/>
</dbReference>
<evidence type="ECO:0000256" key="5">
    <source>
        <dbReference type="ARBA" id="ARBA00022679"/>
    </source>
</evidence>
<evidence type="ECO:0000313" key="11">
    <source>
        <dbReference type="Proteomes" id="UP001430804"/>
    </source>
</evidence>
<protein>
    <recommendedName>
        <fullName evidence="7">Ribosomal RNA small subunit methyltransferase E</fullName>
        <ecNumber evidence="7">2.1.1.193</ecNumber>
    </recommendedName>
</protein>
<feature type="domain" description="Ribosomal RNA small subunit methyltransferase E PUA-like" evidence="9">
    <location>
        <begin position="25"/>
        <end position="70"/>
    </location>
</feature>
<dbReference type="PANTHER" id="PTHR30027:SF3">
    <property type="entry name" value="16S RRNA (URACIL(1498)-N(3))-METHYLTRANSFERASE"/>
    <property type="match status" value="1"/>
</dbReference>
<dbReference type="EC" id="2.1.1.193" evidence="7"/>
<evidence type="ECO:0000256" key="1">
    <source>
        <dbReference type="ARBA" id="ARBA00004496"/>
    </source>
</evidence>
<dbReference type="PIRSF" id="PIRSF015601">
    <property type="entry name" value="MTase_slr0722"/>
    <property type="match status" value="1"/>
</dbReference>
<keyword evidence="4 7" id="KW-0489">Methyltransferase</keyword>
<evidence type="ECO:0000256" key="3">
    <source>
        <dbReference type="ARBA" id="ARBA00022552"/>
    </source>
</evidence>
<accession>A0ABS6WMF6</accession>
<comment type="caution">
    <text evidence="10">The sequence shown here is derived from an EMBL/GenBank/DDBJ whole genome shotgun (WGS) entry which is preliminary data.</text>
</comment>
<keyword evidence="5 7" id="KW-0808">Transferase</keyword>
<evidence type="ECO:0000256" key="6">
    <source>
        <dbReference type="ARBA" id="ARBA00022691"/>
    </source>
</evidence>
<organism evidence="10 11">
    <name type="scientific">Pseudohoeflea coraliihabitans</name>
    <dbReference type="NCBI Taxonomy" id="2860393"/>
    <lineage>
        <taxon>Bacteria</taxon>
        <taxon>Pseudomonadati</taxon>
        <taxon>Pseudomonadota</taxon>
        <taxon>Alphaproteobacteria</taxon>
        <taxon>Hyphomicrobiales</taxon>
        <taxon>Rhizobiaceae</taxon>
        <taxon>Pseudohoeflea</taxon>
    </lineage>
</organism>
<dbReference type="GO" id="GO:0008168">
    <property type="term" value="F:methyltransferase activity"/>
    <property type="evidence" value="ECO:0007669"/>
    <property type="project" value="UniProtKB-KW"/>
</dbReference>
<dbReference type="CDD" id="cd18084">
    <property type="entry name" value="RsmE-like"/>
    <property type="match status" value="1"/>
</dbReference>
<comment type="catalytic activity">
    <reaction evidence="7">
        <text>uridine(1498) in 16S rRNA + S-adenosyl-L-methionine = N(3)-methyluridine(1498) in 16S rRNA + S-adenosyl-L-homocysteine + H(+)</text>
        <dbReference type="Rhea" id="RHEA:42920"/>
        <dbReference type="Rhea" id="RHEA-COMP:10283"/>
        <dbReference type="Rhea" id="RHEA-COMP:10284"/>
        <dbReference type="ChEBI" id="CHEBI:15378"/>
        <dbReference type="ChEBI" id="CHEBI:57856"/>
        <dbReference type="ChEBI" id="CHEBI:59789"/>
        <dbReference type="ChEBI" id="CHEBI:65315"/>
        <dbReference type="ChEBI" id="CHEBI:74502"/>
        <dbReference type="EC" id="2.1.1.193"/>
    </reaction>
</comment>
<dbReference type="Pfam" id="PF04452">
    <property type="entry name" value="Methyltrans_RNA"/>
    <property type="match status" value="1"/>
</dbReference>
<dbReference type="InterPro" id="IPR006700">
    <property type="entry name" value="RsmE"/>
</dbReference>
<dbReference type="InterPro" id="IPR046886">
    <property type="entry name" value="RsmE_MTase_dom"/>
</dbReference>
<name>A0ABS6WMF6_9HYPH</name>
<evidence type="ECO:0000256" key="7">
    <source>
        <dbReference type="PIRNR" id="PIRNR015601"/>
    </source>
</evidence>
<gene>
    <name evidence="10" type="ORF">KY465_07520</name>
</gene>
<comment type="function">
    <text evidence="7">Specifically methylates the N3 position of the uracil ring of uridine 1498 (m3U1498) in 16S rRNA. Acts on the fully assembled 30S ribosomal subunit.</text>
</comment>
<dbReference type="PANTHER" id="PTHR30027">
    <property type="entry name" value="RIBOSOMAL RNA SMALL SUBUNIT METHYLTRANSFERASE E"/>
    <property type="match status" value="1"/>
</dbReference>
<feature type="domain" description="Ribosomal RNA small subunit methyltransferase E methyltransferase" evidence="8">
    <location>
        <begin position="81"/>
        <end position="238"/>
    </location>
</feature>
<evidence type="ECO:0000259" key="8">
    <source>
        <dbReference type="Pfam" id="PF04452"/>
    </source>
</evidence>
<dbReference type="GO" id="GO:0032259">
    <property type="term" value="P:methylation"/>
    <property type="evidence" value="ECO:0007669"/>
    <property type="project" value="UniProtKB-KW"/>
</dbReference>
<dbReference type="NCBIfam" id="TIGR00046">
    <property type="entry name" value="RsmE family RNA methyltransferase"/>
    <property type="match status" value="1"/>
</dbReference>
<dbReference type="Pfam" id="PF20260">
    <property type="entry name" value="PUA_4"/>
    <property type="match status" value="1"/>
</dbReference>
<proteinExistence type="inferred from homology"/>
<comment type="subcellular location">
    <subcellularLocation>
        <location evidence="1 7">Cytoplasm</location>
    </subcellularLocation>
</comment>
<keyword evidence="3 7" id="KW-0698">rRNA processing</keyword>
<keyword evidence="2 7" id="KW-0963">Cytoplasm</keyword>
<evidence type="ECO:0000313" key="10">
    <source>
        <dbReference type="EMBL" id="MBW3097126.1"/>
    </source>
</evidence>
<keyword evidence="11" id="KW-1185">Reference proteome</keyword>
<evidence type="ECO:0000256" key="4">
    <source>
        <dbReference type="ARBA" id="ARBA00022603"/>
    </source>
</evidence>
<comment type="similarity">
    <text evidence="7">Belongs to the RNA methyltransferase RsmE family.</text>
</comment>
<dbReference type="EMBL" id="JAHWQX010000002">
    <property type="protein sequence ID" value="MBW3097126.1"/>
    <property type="molecule type" value="Genomic_DNA"/>
</dbReference>
<reference evidence="10" key="1">
    <citation type="submission" date="2021-07" db="EMBL/GenBank/DDBJ databases">
        <title>Pseudohoeflea marina sp. nov. a polyhydroxyalcanoate-producing bacterium.</title>
        <authorList>
            <person name="Zheng W."/>
            <person name="Yu S."/>
            <person name="Huang Y."/>
        </authorList>
    </citation>
    <scope>NUCLEOTIDE SEQUENCE</scope>
    <source>
        <strain evidence="10">DP4N28-3</strain>
    </source>
</reference>
<keyword evidence="6 7" id="KW-0949">S-adenosyl-L-methionine</keyword>